<feature type="transmembrane region" description="Helical" evidence="1">
    <location>
        <begin position="41"/>
        <end position="61"/>
    </location>
</feature>
<gene>
    <name evidence="2" type="ORF">ISP25_19440</name>
</gene>
<keyword evidence="1" id="KW-1133">Transmembrane helix</keyword>
<dbReference type="Proteomes" id="UP001620339">
    <property type="component" value="Unassembled WGS sequence"/>
</dbReference>
<keyword evidence="1" id="KW-0472">Membrane</keyword>
<proteinExistence type="predicted"/>
<reference evidence="2 3" key="1">
    <citation type="submission" date="2020-10" db="EMBL/GenBank/DDBJ databases">
        <title>Phylogeny of dyella-like bacteria.</title>
        <authorList>
            <person name="Fu J."/>
        </authorList>
    </citation>
    <scope>NUCLEOTIDE SEQUENCE [LARGE SCALE GENOMIC DNA]</scope>
    <source>
        <strain evidence="2 3">KACC 19113</strain>
    </source>
</reference>
<keyword evidence="3" id="KW-1185">Reference proteome</keyword>
<comment type="caution">
    <text evidence="2">The sequence shown here is derived from an EMBL/GenBank/DDBJ whole genome shotgun (WGS) entry which is preliminary data.</text>
</comment>
<accession>A0ABW8JAB4</accession>
<dbReference type="EMBL" id="JADIKK010000008">
    <property type="protein sequence ID" value="MFK2879251.1"/>
    <property type="molecule type" value="Genomic_DNA"/>
</dbReference>
<sequence length="107" mass="11664">MSHTSDDELDALLRRSFDGPVPDEGFSEKLMQRLPPHRRRIAWPLWSGVLAGVGAGGLSLLRAPLLGDGLRDWLRGEWSAPAVALLLAATGMSLLACWWSMAEADAR</sequence>
<organism evidence="2 3">
    <name type="scientific">Rhodanobacter hydrolyticus</name>
    <dbReference type="NCBI Taxonomy" id="2250595"/>
    <lineage>
        <taxon>Bacteria</taxon>
        <taxon>Pseudomonadati</taxon>
        <taxon>Pseudomonadota</taxon>
        <taxon>Gammaproteobacteria</taxon>
        <taxon>Lysobacterales</taxon>
        <taxon>Rhodanobacteraceae</taxon>
        <taxon>Rhodanobacter</taxon>
    </lineage>
</organism>
<evidence type="ECO:0008006" key="4">
    <source>
        <dbReference type="Google" id="ProtNLM"/>
    </source>
</evidence>
<evidence type="ECO:0000313" key="2">
    <source>
        <dbReference type="EMBL" id="MFK2879251.1"/>
    </source>
</evidence>
<protein>
    <recommendedName>
        <fullName evidence="4">DUF5056 domain-containing protein</fullName>
    </recommendedName>
</protein>
<name>A0ABW8JAB4_9GAMM</name>
<evidence type="ECO:0000256" key="1">
    <source>
        <dbReference type="SAM" id="Phobius"/>
    </source>
</evidence>
<keyword evidence="1" id="KW-0812">Transmembrane</keyword>
<dbReference type="RefSeq" id="WP_404616080.1">
    <property type="nucleotide sequence ID" value="NZ_JADIKK010000008.1"/>
</dbReference>
<feature type="transmembrane region" description="Helical" evidence="1">
    <location>
        <begin position="81"/>
        <end position="101"/>
    </location>
</feature>
<evidence type="ECO:0000313" key="3">
    <source>
        <dbReference type="Proteomes" id="UP001620339"/>
    </source>
</evidence>